<feature type="transmembrane region" description="Helical" evidence="9">
    <location>
        <begin position="25"/>
        <end position="49"/>
    </location>
</feature>
<evidence type="ECO:0000256" key="1">
    <source>
        <dbReference type="ARBA" id="ARBA00004141"/>
    </source>
</evidence>
<feature type="compositionally biased region" description="Basic and acidic residues" evidence="8">
    <location>
        <begin position="250"/>
        <end position="261"/>
    </location>
</feature>
<feature type="transmembrane region" description="Helical" evidence="9">
    <location>
        <begin position="141"/>
        <end position="163"/>
    </location>
</feature>
<dbReference type="InterPro" id="IPR000276">
    <property type="entry name" value="GPCR_Rhodpsn"/>
</dbReference>
<dbReference type="EMBL" id="NEDP02001799">
    <property type="protein sequence ID" value="OWF52447.1"/>
    <property type="molecule type" value="Genomic_DNA"/>
</dbReference>
<dbReference type="Pfam" id="PF00001">
    <property type="entry name" value="7tm_1"/>
    <property type="match status" value="1"/>
</dbReference>
<evidence type="ECO:0000256" key="7">
    <source>
        <dbReference type="ARBA" id="ARBA00023224"/>
    </source>
</evidence>
<evidence type="ECO:0000256" key="2">
    <source>
        <dbReference type="ARBA" id="ARBA00022692"/>
    </source>
</evidence>
<keyword evidence="6 11" id="KW-0675">Receptor</keyword>
<dbReference type="PRINTS" id="PR00237">
    <property type="entry name" value="GPCRRHODOPSN"/>
</dbReference>
<sequence length="555" mass="62581">MSSNIGTSIGGAFINWFSKDVMPKFAAAVDLTILLVSIILNILLIVMFKKKRLLLDPANRLVFQLIIVDILAWLFILIPGAVVALRGQWDLTMPVCYAQAILVNWIYLVMFGFIITLFIERTVLVKNPKLHGKVFGKVSKVTVVSLLIWGVDLGIAAIPMSGWSPIDYDFYHGSCIVYHESNIYYVIILFMSGIGAAILSGVICIPIILKSRKAKIHKENTEAAKIEAELRRKRRLEAIAEEKKEMEAENINLEKKSEKSKLSAPVAKHGWTDSKQPSGKADKKPKNKQMKNRKRRARTPKRRDKRLLEDDYEDPDFHLTVTYMIMGVVLLLLWLPYFIVLFRHAGVNDSEFWRGYYSVTVIVALFSFCIKPIIYLSHNRHMQEKTKNTLPENVVERASALRMSFSDVVDKLDKIVFKSPRSQPSIQTTVKAHSIAMKWMKKGKGELVKPEVNVVSDSTNDTNDPDKSKLLTHGDKTVKSEMLNNSKVNSSKSPVPAAVSPNVATVTSLTPHVNQGMDTATENVESTLVDIEENEQVTESDPVIHSRSPEYITRM</sequence>
<keyword evidence="2 9" id="KW-0812">Transmembrane</keyword>
<organism evidence="11 12">
    <name type="scientific">Mizuhopecten yessoensis</name>
    <name type="common">Japanese scallop</name>
    <name type="synonym">Patinopecten yessoensis</name>
    <dbReference type="NCBI Taxonomy" id="6573"/>
    <lineage>
        <taxon>Eukaryota</taxon>
        <taxon>Metazoa</taxon>
        <taxon>Spiralia</taxon>
        <taxon>Lophotrochozoa</taxon>
        <taxon>Mollusca</taxon>
        <taxon>Bivalvia</taxon>
        <taxon>Autobranchia</taxon>
        <taxon>Pteriomorphia</taxon>
        <taxon>Pectinida</taxon>
        <taxon>Pectinoidea</taxon>
        <taxon>Pectinidae</taxon>
        <taxon>Mizuhopecten</taxon>
    </lineage>
</organism>
<keyword evidence="3 9" id="KW-1133">Transmembrane helix</keyword>
<feature type="transmembrane region" description="Helical" evidence="9">
    <location>
        <begin position="321"/>
        <end position="343"/>
    </location>
</feature>
<feature type="transmembrane region" description="Helical" evidence="9">
    <location>
        <begin position="61"/>
        <end position="85"/>
    </location>
</feature>
<dbReference type="PANTHER" id="PTHR24240">
    <property type="entry name" value="OPSIN"/>
    <property type="match status" value="1"/>
</dbReference>
<evidence type="ECO:0000259" key="10">
    <source>
        <dbReference type="PROSITE" id="PS50262"/>
    </source>
</evidence>
<comment type="caution">
    <text evidence="11">The sequence shown here is derived from an EMBL/GenBank/DDBJ whole genome shotgun (WGS) entry which is preliminary data.</text>
</comment>
<evidence type="ECO:0000256" key="4">
    <source>
        <dbReference type="ARBA" id="ARBA00023040"/>
    </source>
</evidence>
<feature type="transmembrane region" description="Helical" evidence="9">
    <location>
        <begin position="97"/>
        <end position="120"/>
    </location>
</feature>
<accession>A0A210QUN9</accession>
<name>A0A210QUN9_MIZYE</name>
<evidence type="ECO:0000256" key="3">
    <source>
        <dbReference type="ARBA" id="ARBA00022989"/>
    </source>
</evidence>
<feature type="region of interest" description="Disordered" evidence="8">
    <location>
        <begin position="250"/>
        <end position="307"/>
    </location>
</feature>
<keyword evidence="12" id="KW-1185">Reference proteome</keyword>
<dbReference type="OrthoDB" id="6156055at2759"/>
<dbReference type="GO" id="GO:0004930">
    <property type="term" value="F:G protein-coupled receptor activity"/>
    <property type="evidence" value="ECO:0007669"/>
    <property type="project" value="UniProtKB-KW"/>
</dbReference>
<keyword evidence="5 9" id="KW-0472">Membrane</keyword>
<dbReference type="CDD" id="cd00637">
    <property type="entry name" value="7tm_classA_rhodopsin-like"/>
    <property type="match status" value="1"/>
</dbReference>
<keyword evidence="7" id="KW-0807">Transducer</keyword>
<dbReference type="Gene3D" id="1.20.1070.10">
    <property type="entry name" value="Rhodopsin 7-helix transmembrane proteins"/>
    <property type="match status" value="1"/>
</dbReference>
<evidence type="ECO:0000256" key="5">
    <source>
        <dbReference type="ARBA" id="ARBA00023136"/>
    </source>
</evidence>
<feature type="compositionally biased region" description="Basic residues" evidence="8">
    <location>
        <begin position="283"/>
        <end position="305"/>
    </location>
</feature>
<dbReference type="AlphaFoldDB" id="A0A210QUN9"/>
<proteinExistence type="predicted"/>
<dbReference type="GO" id="GO:0016020">
    <property type="term" value="C:membrane"/>
    <property type="evidence" value="ECO:0007669"/>
    <property type="project" value="UniProtKB-SubCell"/>
</dbReference>
<evidence type="ECO:0000256" key="9">
    <source>
        <dbReference type="SAM" id="Phobius"/>
    </source>
</evidence>
<protein>
    <submittedName>
        <fullName evidence="11">G-protein coupled receptor 101</fullName>
    </submittedName>
</protein>
<feature type="domain" description="G-protein coupled receptors family 1 profile" evidence="10">
    <location>
        <begin position="40"/>
        <end position="375"/>
    </location>
</feature>
<comment type="subcellular location">
    <subcellularLocation>
        <location evidence="1">Membrane</location>
        <topology evidence="1">Multi-pass membrane protein</topology>
    </subcellularLocation>
</comment>
<dbReference type="SUPFAM" id="SSF81321">
    <property type="entry name" value="Family A G protein-coupled receptor-like"/>
    <property type="match status" value="1"/>
</dbReference>
<dbReference type="InterPro" id="IPR017452">
    <property type="entry name" value="GPCR_Rhodpsn_7TM"/>
</dbReference>
<dbReference type="PROSITE" id="PS50262">
    <property type="entry name" value="G_PROTEIN_RECEP_F1_2"/>
    <property type="match status" value="1"/>
</dbReference>
<dbReference type="InterPro" id="IPR050125">
    <property type="entry name" value="GPCR_opsins"/>
</dbReference>
<feature type="transmembrane region" description="Helical" evidence="9">
    <location>
        <begin position="183"/>
        <end position="209"/>
    </location>
</feature>
<reference evidence="11 12" key="1">
    <citation type="journal article" date="2017" name="Nat. Ecol. Evol.">
        <title>Scallop genome provides insights into evolution of bilaterian karyotype and development.</title>
        <authorList>
            <person name="Wang S."/>
            <person name="Zhang J."/>
            <person name="Jiao W."/>
            <person name="Li J."/>
            <person name="Xun X."/>
            <person name="Sun Y."/>
            <person name="Guo X."/>
            <person name="Huan P."/>
            <person name="Dong B."/>
            <person name="Zhang L."/>
            <person name="Hu X."/>
            <person name="Sun X."/>
            <person name="Wang J."/>
            <person name="Zhao C."/>
            <person name="Wang Y."/>
            <person name="Wang D."/>
            <person name="Huang X."/>
            <person name="Wang R."/>
            <person name="Lv J."/>
            <person name="Li Y."/>
            <person name="Zhang Z."/>
            <person name="Liu B."/>
            <person name="Lu W."/>
            <person name="Hui Y."/>
            <person name="Liang J."/>
            <person name="Zhou Z."/>
            <person name="Hou R."/>
            <person name="Li X."/>
            <person name="Liu Y."/>
            <person name="Li H."/>
            <person name="Ning X."/>
            <person name="Lin Y."/>
            <person name="Zhao L."/>
            <person name="Xing Q."/>
            <person name="Dou J."/>
            <person name="Li Y."/>
            <person name="Mao J."/>
            <person name="Guo H."/>
            <person name="Dou H."/>
            <person name="Li T."/>
            <person name="Mu C."/>
            <person name="Jiang W."/>
            <person name="Fu Q."/>
            <person name="Fu X."/>
            <person name="Miao Y."/>
            <person name="Liu J."/>
            <person name="Yu Q."/>
            <person name="Li R."/>
            <person name="Liao H."/>
            <person name="Li X."/>
            <person name="Kong Y."/>
            <person name="Jiang Z."/>
            <person name="Chourrout D."/>
            <person name="Li R."/>
            <person name="Bao Z."/>
        </authorList>
    </citation>
    <scope>NUCLEOTIDE SEQUENCE [LARGE SCALE GENOMIC DNA]</scope>
    <source>
        <strain evidence="11 12">PY_sf001</strain>
    </source>
</reference>
<evidence type="ECO:0000313" key="12">
    <source>
        <dbReference type="Proteomes" id="UP000242188"/>
    </source>
</evidence>
<feature type="transmembrane region" description="Helical" evidence="9">
    <location>
        <begin position="355"/>
        <end position="377"/>
    </location>
</feature>
<evidence type="ECO:0000313" key="11">
    <source>
        <dbReference type="EMBL" id="OWF52447.1"/>
    </source>
</evidence>
<gene>
    <name evidence="11" type="ORF">KP79_PYT12248</name>
</gene>
<evidence type="ECO:0000256" key="8">
    <source>
        <dbReference type="SAM" id="MobiDB-lite"/>
    </source>
</evidence>
<feature type="region of interest" description="Disordered" evidence="8">
    <location>
        <begin position="534"/>
        <end position="555"/>
    </location>
</feature>
<dbReference type="Proteomes" id="UP000242188">
    <property type="component" value="Unassembled WGS sequence"/>
</dbReference>
<evidence type="ECO:0000256" key="6">
    <source>
        <dbReference type="ARBA" id="ARBA00023170"/>
    </source>
</evidence>
<keyword evidence="4" id="KW-0297">G-protein coupled receptor</keyword>